<evidence type="ECO:0000256" key="1">
    <source>
        <dbReference type="SAM" id="Coils"/>
    </source>
</evidence>
<organism evidence="3 4">
    <name type="scientific">Roseivivax halotolerans</name>
    <dbReference type="NCBI Taxonomy" id="93684"/>
    <lineage>
        <taxon>Bacteria</taxon>
        <taxon>Pseudomonadati</taxon>
        <taxon>Pseudomonadota</taxon>
        <taxon>Alphaproteobacteria</taxon>
        <taxon>Rhodobacterales</taxon>
        <taxon>Roseobacteraceae</taxon>
        <taxon>Roseivivax</taxon>
    </lineage>
</organism>
<accession>A0A1I5YT53</accession>
<reference evidence="4" key="1">
    <citation type="submission" date="2016-10" db="EMBL/GenBank/DDBJ databases">
        <authorList>
            <person name="Varghese N."/>
            <person name="Submissions S."/>
        </authorList>
    </citation>
    <scope>NUCLEOTIDE SEQUENCE [LARGE SCALE GENOMIC DNA]</scope>
    <source>
        <strain evidence="4">JCM 10271</strain>
    </source>
</reference>
<dbReference type="AlphaFoldDB" id="A0A1I5YT53"/>
<keyword evidence="1" id="KW-0175">Coiled coil</keyword>
<dbReference type="RefSeq" id="WP_093011743.1">
    <property type="nucleotide sequence ID" value="NZ_FOXV01000006.1"/>
</dbReference>
<proteinExistence type="predicted"/>
<keyword evidence="4" id="KW-1185">Reference proteome</keyword>
<gene>
    <name evidence="3" type="ORF">SAMN05421853_106236</name>
</gene>
<evidence type="ECO:0000256" key="2">
    <source>
        <dbReference type="SAM" id="MobiDB-lite"/>
    </source>
</evidence>
<dbReference type="EMBL" id="FOXV01000006">
    <property type="protein sequence ID" value="SFQ47215.1"/>
    <property type="molecule type" value="Genomic_DNA"/>
</dbReference>
<dbReference type="InterPro" id="IPR007236">
    <property type="entry name" value="SlyX"/>
</dbReference>
<name>A0A1I5YT53_9RHOB</name>
<evidence type="ECO:0000313" key="3">
    <source>
        <dbReference type="EMBL" id="SFQ47215.1"/>
    </source>
</evidence>
<dbReference type="Proteomes" id="UP000243106">
    <property type="component" value="Unassembled WGS sequence"/>
</dbReference>
<evidence type="ECO:0000313" key="4">
    <source>
        <dbReference type="Proteomes" id="UP000243106"/>
    </source>
</evidence>
<protein>
    <submittedName>
        <fullName evidence="3">SlyX protein</fullName>
    </submittedName>
</protein>
<dbReference type="STRING" id="93684.SAMN05421853_106236"/>
<sequence>MSERIDRIEERLAELLRQTDELSEVIARQDRELDRLQGQVALLLRREAERESDQTGAHLYGDEKPPHW</sequence>
<feature type="coiled-coil region" evidence="1">
    <location>
        <begin position="5"/>
        <end position="46"/>
    </location>
</feature>
<dbReference type="Pfam" id="PF04102">
    <property type="entry name" value="SlyX"/>
    <property type="match status" value="1"/>
</dbReference>
<feature type="region of interest" description="Disordered" evidence="2">
    <location>
        <begin position="47"/>
        <end position="68"/>
    </location>
</feature>